<gene>
    <name evidence="1" type="ORF">SMRZ_LOCUS25657</name>
</gene>
<sequence>MVLNGSQQKTLYLGFMRLGTQQQRVPVLFLRDLMFPGGFNPVSPSFTFRDTTLQSRAWTTADRCISSEERDQKRMLIFTIPTSSGARLGYENLNNCGKAPNTMDSSESIRRFGLRR</sequence>
<name>A0A183NBI2_9TREM</name>
<dbReference type="Proteomes" id="UP000277204">
    <property type="component" value="Unassembled WGS sequence"/>
</dbReference>
<reference evidence="1 2" key="1">
    <citation type="submission" date="2018-11" db="EMBL/GenBank/DDBJ databases">
        <authorList>
            <consortium name="Pathogen Informatics"/>
        </authorList>
    </citation>
    <scope>NUCLEOTIDE SEQUENCE [LARGE SCALE GENOMIC DNA]</scope>
    <source>
        <strain evidence="1 2">Zambia</strain>
    </source>
</reference>
<proteinExistence type="predicted"/>
<evidence type="ECO:0000313" key="1">
    <source>
        <dbReference type="EMBL" id="VDP55924.1"/>
    </source>
</evidence>
<keyword evidence="2" id="KW-1185">Reference proteome</keyword>
<dbReference type="AlphaFoldDB" id="A0A183NBI2"/>
<dbReference type="EMBL" id="UZAI01021601">
    <property type="protein sequence ID" value="VDP55924.1"/>
    <property type="molecule type" value="Genomic_DNA"/>
</dbReference>
<protein>
    <submittedName>
        <fullName evidence="1">Uncharacterized protein</fullName>
    </submittedName>
</protein>
<evidence type="ECO:0000313" key="2">
    <source>
        <dbReference type="Proteomes" id="UP000277204"/>
    </source>
</evidence>
<accession>A0A183NBI2</accession>
<organism evidence="1 2">
    <name type="scientific">Schistosoma margrebowiei</name>
    <dbReference type="NCBI Taxonomy" id="48269"/>
    <lineage>
        <taxon>Eukaryota</taxon>
        <taxon>Metazoa</taxon>
        <taxon>Spiralia</taxon>
        <taxon>Lophotrochozoa</taxon>
        <taxon>Platyhelminthes</taxon>
        <taxon>Trematoda</taxon>
        <taxon>Digenea</taxon>
        <taxon>Strigeidida</taxon>
        <taxon>Schistosomatoidea</taxon>
        <taxon>Schistosomatidae</taxon>
        <taxon>Schistosoma</taxon>
    </lineage>
</organism>